<organism evidence="1 2">
    <name type="scientific">Aequorivita aurantiaca</name>
    <dbReference type="NCBI Taxonomy" id="3053356"/>
    <lineage>
        <taxon>Bacteria</taxon>
        <taxon>Pseudomonadati</taxon>
        <taxon>Bacteroidota</taxon>
        <taxon>Flavobacteriia</taxon>
        <taxon>Flavobacteriales</taxon>
        <taxon>Flavobacteriaceae</taxon>
        <taxon>Aequorivita</taxon>
    </lineage>
</organism>
<protein>
    <submittedName>
        <fullName evidence="1">RteC domain-containing protein</fullName>
    </submittedName>
</protein>
<name>A0ABT8DI89_9FLAO</name>
<accession>A0ABT8DI89</accession>
<evidence type="ECO:0000313" key="1">
    <source>
        <dbReference type="EMBL" id="MDN3725117.1"/>
    </source>
</evidence>
<gene>
    <name evidence="1" type="ORF">QRD02_12040</name>
</gene>
<dbReference type="RefSeq" id="WP_290255230.1">
    <property type="nucleotide sequence ID" value="NZ_JAUGQQ010000009.1"/>
</dbReference>
<dbReference type="Pfam" id="PF09357">
    <property type="entry name" value="RteC"/>
    <property type="match status" value="1"/>
</dbReference>
<proteinExistence type="predicted"/>
<dbReference type="Proteomes" id="UP001244787">
    <property type="component" value="Unassembled WGS sequence"/>
</dbReference>
<sequence>MHHNWWPGQKVDLVELIYALQASGVVNNGNIGIRQFGSTLEHIFNIDLGDCYRTFQEIKLRKTNQSKLLNLLKTSLQNRIIDTDSW</sequence>
<reference evidence="1 2" key="1">
    <citation type="submission" date="2023-06" db="EMBL/GenBank/DDBJ databases">
        <authorList>
            <person name="Ye Y.-Q."/>
            <person name="Du Z.-J."/>
        </authorList>
    </citation>
    <scope>NUCLEOTIDE SEQUENCE [LARGE SCALE GENOMIC DNA]</scope>
    <source>
        <strain evidence="1 2">SDUM287046</strain>
    </source>
</reference>
<dbReference type="InterPro" id="IPR018534">
    <property type="entry name" value="Tet_reg_excision_RteC"/>
</dbReference>
<comment type="caution">
    <text evidence="1">The sequence shown here is derived from an EMBL/GenBank/DDBJ whole genome shotgun (WGS) entry which is preliminary data.</text>
</comment>
<dbReference type="EMBL" id="JAUGQQ010000009">
    <property type="protein sequence ID" value="MDN3725117.1"/>
    <property type="molecule type" value="Genomic_DNA"/>
</dbReference>
<evidence type="ECO:0000313" key="2">
    <source>
        <dbReference type="Proteomes" id="UP001244787"/>
    </source>
</evidence>
<keyword evidence="2" id="KW-1185">Reference proteome</keyword>